<evidence type="ECO:0000313" key="2">
    <source>
        <dbReference type="EMBL" id="KAE8981968.1"/>
    </source>
</evidence>
<protein>
    <submittedName>
        <fullName evidence="2">Uncharacterized protein</fullName>
    </submittedName>
</protein>
<gene>
    <name evidence="3" type="ORF">PR001_g23176</name>
    <name evidence="2" type="ORF">PR002_g23668</name>
</gene>
<dbReference type="OrthoDB" id="125227at2759"/>
<dbReference type="EMBL" id="QXFU01002748">
    <property type="protein sequence ID" value="KAE8981968.1"/>
    <property type="molecule type" value="Genomic_DNA"/>
</dbReference>
<proteinExistence type="predicted"/>
<evidence type="ECO:0000313" key="3">
    <source>
        <dbReference type="EMBL" id="KAE8984438.1"/>
    </source>
</evidence>
<feature type="region of interest" description="Disordered" evidence="1">
    <location>
        <begin position="1"/>
        <end position="39"/>
    </location>
</feature>
<dbReference type="EMBL" id="QXFV01002697">
    <property type="protein sequence ID" value="KAE8984438.1"/>
    <property type="molecule type" value="Genomic_DNA"/>
</dbReference>
<feature type="region of interest" description="Disordered" evidence="1">
    <location>
        <begin position="128"/>
        <end position="158"/>
    </location>
</feature>
<sequence length="387" mass="41685">MPRRQKRCSPPDAATEAKRRRMPSRSANTTKMSTPREDSVLFKKKWRSLHRNGWTSKPPALRSLDTSYRYVKPGCNPDGDEGTDFFRGEQALVAYYQKQGDQLIQTDGEMVRVLPGNDLSILSRSSLAPSVGEQERKNAGNGDVIIDKQSDEGDTAVGQPSSGVFDAEKAADLHSDCASSCSADEERDGGFPRCRTETSAPVGGSVGRDYNSGGSCGNGQHPGLGSSTIDAEVVAETCSTGTGNVYDHVQENAEHSIGGGLGRGKRSSGEVVVDVAFEAVWEAVECVEKGESVEVPEGVTFEAVVELFSIRVPMIRVPMIRVPMVLALIIRVIRTSVMVLAVAEVTFEAVRYGTEYVESVEGVGDVEAVAVGEPFPMRAQMIQMVTD</sequence>
<dbReference type="Proteomes" id="UP000435112">
    <property type="component" value="Unassembled WGS sequence"/>
</dbReference>
<evidence type="ECO:0000313" key="5">
    <source>
        <dbReference type="Proteomes" id="UP000435112"/>
    </source>
</evidence>
<dbReference type="Proteomes" id="UP000429607">
    <property type="component" value="Unassembled WGS sequence"/>
</dbReference>
<dbReference type="AlphaFoldDB" id="A0A6A3IMP6"/>
<evidence type="ECO:0000313" key="4">
    <source>
        <dbReference type="Proteomes" id="UP000429607"/>
    </source>
</evidence>
<dbReference type="PANTHER" id="PTHR37069:SF2">
    <property type="entry name" value="PIGGYBAC TRANSPOSABLE ELEMENT-DERIVED PROTEIN DOMAIN-CONTAINING PROTEIN"/>
    <property type="match status" value="1"/>
</dbReference>
<accession>A0A6A3IMP6</accession>
<evidence type="ECO:0000256" key="1">
    <source>
        <dbReference type="SAM" id="MobiDB-lite"/>
    </source>
</evidence>
<comment type="caution">
    <text evidence="2">The sequence shown here is derived from an EMBL/GenBank/DDBJ whole genome shotgun (WGS) entry which is preliminary data.</text>
</comment>
<dbReference type="PANTHER" id="PTHR37069">
    <property type="entry name" value="DDE_TNP_1_7 DOMAIN-CONTAINING PROTEIN"/>
    <property type="match status" value="1"/>
</dbReference>
<organism evidence="2 5">
    <name type="scientific">Phytophthora rubi</name>
    <dbReference type="NCBI Taxonomy" id="129364"/>
    <lineage>
        <taxon>Eukaryota</taxon>
        <taxon>Sar</taxon>
        <taxon>Stramenopiles</taxon>
        <taxon>Oomycota</taxon>
        <taxon>Peronosporomycetes</taxon>
        <taxon>Peronosporales</taxon>
        <taxon>Peronosporaceae</taxon>
        <taxon>Phytophthora</taxon>
    </lineage>
</organism>
<name>A0A6A3IMP6_9STRA</name>
<reference evidence="4 5" key="1">
    <citation type="submission" date="2018-09" db="EMBL/GenBank/DDBJ databases">
        <title>Genomic investigation of the strawberry pathogen Phytophthora fragariae indicates pathogenicity is determined by transcriptional variation in three key races.</title>
        <authorList>
            <person name="Adams T.M."/>
            <person name="Armitage A.D."/>
            <person name="Sobczyk M.K."/>
            <person name="Bates H.J."/>
            <person name="Dunwell J.M."/>
            <person name="Nellist C.F."/>
            <person name="Harrison R.J."/>
        </authorList>
    </citation>
    <scope>NUCLEOTIDE SEQUENCE [LARGE SCALE GENOMIC DNA]</scope>
    <source>
        <strain evidence="3 4">SCRP249</strain>
        <strain evidence="2 5">SCRP324</strain>
    </source>
</reference>